<protein>
    <submittedName>
        <fullName evidence="2">Glycosyltransferase family 1 protein</fullName>
    </submittedName>
</protein>
<accession>A0A4U3L1V9</accession>
<dbReference type="EMBL" id="SZQL01000008">
    <property type="protein sequence ID" value="TKK68209.1"/>
    <property type="molecule type" value="Genomic_DNA"/>
</dbReference>
<dbReference type="InterPro" id="IPR055259">
    <property type="entry name" value="YkvP/CgeB_Glyco_trans-like"/>
</dbReference>
<reference evidence="2 3" key="1">
    <citation type="submission" date="2019-05" db="EMBL/GenBank/DDBJ databases">
        <title>Panacibacter sp. strain 17mud1-8 Genome sequencing and assembly.</title>
        <authorList>
            <person name="Chhetri G."/>
        </authorList>
    </citation>
    <scope>NUCLEOTIDE SEQUENCE [LARGE SCALE GENOMIC DNA]</scope>
    <source>
        <strain evidence="2 3">17mud1-8</strain>
    </source>
</reference>
<proteinExistence type="predicted"/>
<sequence length="352" mass="40584">MIRRILYIGNSSGFTTSFQRFEALKRLGYTVCMQDPYKAMEVNLRRIISRHIHYRTGYRFLQKKIEEWIKEVVTANQENYDLVWMNSGELIGKHVIKLLHATYKCPIILYNNDDPTGGRDGRRFSTLIKAVPFYDLCIVMRGVNKNEYEKLGAKKVLRATMSYDEVAHHPFEHTVEIPPKLRSEVAFIGTWMRHEKRDTFLLKLIEAGIPVSIWGDRWQKSPLWNRLAPHYRGHALGGRDYVGAIQGAKIVLGLLSKGNRDLHTTRSLEVPYAGGLLCAERTSEHLDMYNEGEEAVFWSDTEECIQVCKKLLADDNLRESIRIGGMRKVGALRVGNEDICRQVLQEVETLKK</sequence>
<dbReference type="AlphaFoldDB" id="A0A4U3L1V9"/>
<keyword evidence="2" id="KW-0808">Transferase</keyword>
<dbReference type="Proteomes" id="UP000305848">
    <property type="component" value="Unassembled WGS sequence"/>
</dbReference>
<comment type="caution">
    <text evidence="2">The sequence shown here is derived from an EMBL/GenBank/DDBJ whole genome shotgun (WGS) entry which is preliminary data.</text>
</comment>
<organism evidence="2 3">
    <name type="scientific">Ilyomonas limi</name>
    <dbReference type="NCBI Taxonomy" id="2575867"/>
    <lineage>
        <taxon>Bacteria</taxon>
        <taxon>Pseudomonadati</taxon>
        <taxon>Bacteroidota</taxon>
        <taxon>Chitinophagia</taxon>
        <taxon>Chitinophagales</taxon>
        <taxon>Chitinophagaceae</taxon>
        <taxon>Ilyomonas</taxon>
    </lineage>
</organism>
<feature type="domain" description="Spore protein YkvP/CgeB glycosyl transferase-like" evidence="1">
    <location>
        <begin position="200"/>
        <end position="329"/>
    </location>
</feature>
<keyword evidence="3" id="KW-1185">Reference proteome</keyword>
<dbReference type="RefSeq" id="WP_137261889.1">
    <property type="nucleotide sequence ID" value="NZ_SZQL01000008.1"/>
</dbReference>
<dbReference type="OrthoDB" id="110463at2"/>
<name>A0A4U3L1V9_9BACT</name>
<dbReference type="Pfam" id="PF13524">
    <property type="entry name" value="Glyco_trans_1_2"/>
    <property type="match status" value="1"/>
</dbReference>
<gene>
    <name evidence="2" type="ORF">FC093_11270</name>
</gene>
<dbReference type="GO" id="GO:0016740">
    <property type="term" value="F:transferase activity"/>
    <property type="evidence" value="ECO:0007669"/>
    <property type="project" value="UniProtKB-KW"/>
</dbReference>
<evidence type="ECO:0000313" key="3">
    <source>
        <dbReference type="Proteomes" id="UP000305848"/>
    </source>
</evidence>
<evidence type="ECO:0000259" key="1">
    <source>
        <dbReference type="Pfam" id="PF13524"/>
    </source>
</evidence>
<evidence type="ECO:0000313" key="2">
    <source>
        <dbReference type="EMBL" id="TKK68209.1"/>
    </source>
</evidence>